<organism evidence="2 3">
    <name type="scientific">Penicillium digitatum</name>
    <name type="common">Green mold</name>
    <dbReference type="NCBI Taxonomy" id="36651"/>
    <lineage>
        <taxon>Eukaryota</taxon>
        <taxon>Fungi</taxon>
        <taxon>Dikarya</taxon>
        <taxon>Ascomycota</taxon>
        <taxon>Pezizomycotina</taxon>
        <taxon>Eurotiomycetes</taxon>
        <taxon>Eurotiomycetidae</taxon>
        <taxon>Eurotiales</taxon>
        <taxon>Aspergillaceae</taxon>
        <taxon>Penicillium</taxon>
    </lineage>
</organism>
<dbReference type="GeneID" id="26234096"/>
<dbReference type="Pfam" id="PF13668">
    <property type="entry name" value="Ferritin_2"/>
    <property type="match status" value="1"/>
</dbReference>
<dbReference type="EMBL" id="CP060776">
    <property type="protein sequence ID" value="QQK43961.1"/>
    <property type="molecule type" value="Genomic_DNA"/>
</dbReference>
<sequence length="352" mass="38221">MRFHIVALLGVIYLAVAAPFPNVSTHPLPDGMPNPSPSELETIELNSYGTLPNGPPPIGISEGGIMNLKLIAFNELFEIAFFHQLITNITDKALGYRFTDEGDYDFVLNGLRAILAQEELHALDANNALAHVGIDPIEPCQYTFPINDFDSALVLATTFTDVVLGTLQDVVERFALGGDFALTREVSSVIGQEGEQQGWFRVMQGKVPSELPFLTTSDLNFAFTAIQSFVVPGTCPNIGSIPLKTFATLNVSTAPTTAGTRNIKVSFDAHDWIDQETLWLTFINQQNLPIVEPLRIISKDTKTIVAEALFPYEAYQLNGLTIAAVTTTKGPFTNAYSVANATLAGPGIFIIN</sequence>
<feature type="signal peptide" evidence="1">
    <location>
        <begin position="1"/>
        <end position="17"/>
    </location>
</feature>
<accession>A0A7T6XMP3</accession>
<feature type="chain" id="PRO_5031057967" evidence="1">
    <location>
        <begin position="18"/>
        <end position="352"/>
    </location>
</feature>
<evidence type="ECO:0000256" key="1">
    <source>
        <dbReference type="SAM" id="SignalP"/>
    </source>
</evidence>
<dbReference type="VEuPathDB" id="FungiDB:PDIP_57800"/>
<gene>
    <name evidence="2" type="ORF">Pdw03_7862</name>
</gene>
<dbReference type="RefSeq" id="XP_014533006.1">
    <property type="nucleotide sequence ID" value="XM_014677520.1"/>
</dbReference>
<dbReference type="OMA" id="WMTYINQ"/>
<keyword evidence="1" id="KW-0732">Signal</keyword>
<evidence type="ECO:0000313" key="2">
    <source>
        <dbReference type="EMBL" id="QQK43961.1"/>
    </source>
</evidence>
<name>A0A7T6XMP3_PENDI</name>
<proteinExistence type="predicted"/>
<dbReference type="AlphaFoldDB" id="A0A7T6XMP3"/>
<dbReference type="KEGG" id="pdp:PDIP_57800"/>
<reference evidence="2 3" key="1">
    <citation type="submission" date="2020-08" db="EMBL/GenBank/DDBJ databases">
        <title>The completed genome sequence of the pathogenic ascomycete fungus Penicillium digitatum.</title>
        <authorList>
            <person name="Wang M."/>
        </authorList>
    </citation>
    <scope>NUCLEOTIDE SEQUENCE [LARGE SCALE GENOMIC DNA]</scope>
    <source>
        <strain evidence="2 3">PdW03</strain>
    </source>
</reference>
<protein>
    <submittedName>
        <fullName evidence="2">Sexual development protein (LsdA), putative</fullName>
    </submittedName>
</protein>
<dbReference type="Proteomes" id="UP000595662">
    <property type="component" value="Chromosome 3"/>
</dbReference>
<evidence type="ECO:0000313" key="3">
    <source>
        <dbReference type="Proteomes" id="UP000595662"/>
    </source>
</evidence>